<evidence type="ECO:0000313" key="8">
    <source>
        <dbReference type="EMBL" id="EDQ90403.1"/>
    </source>
</evidence>
<keyword evidence="5 7" id="KW-1133">Transmembrane helix</keyword>
<dbReference type="GO" id="GO:0007029">
    <property type="term" value="P:endoplasmic reticulum organization"/>
    <property type="evidence" value="ECO:0000318"/>
    <property type="project" value="GO_Central"/>
</dbReference>
<dbReference type="GO" id="GO:0016192">
    <property type="term" value="P:vesicle-mediated transport"/>
    <property type="evidence" value="ECO:0000318"/>
    <property type="project" value="GO_Central"/>
</dbReference>
<feature type="transmembrane region" description="Helical" evidence="7">
    <location>
        <begin position="39"/>
        <end position="59"/>
    </location>
</feature>
<dbReference type="OMA" id="SAFRMNI"/>
<accession>A9UVH9</accession>
<comment type="subcellular location">
    <subcellularLocation>
        <location evidence="1">Endoplasmic reticulum membrane</location>
        <topology evidence="1">Multi-pass membrane protein</topology>
    </subcellularLocation>
</comment>
<dbReference type="RefSeq" id="XP_001744454.1">
    <property type="nucleotide sequence ID" value="XM_001744402.1"/>
</dbReference>
<evidence type="ECO:0000256" key="7">
    <source>
        <dbReference type="SAM" id="Phobius"/>
    </source>
</evidence>
<evidence type="ECO:0000256" key="2">
    <source>
        <dbReference type="ARBA" id="ARBA00008462"/>
    </source>
</evidence>
<evidence type="ECO:0000313" key="9">
    <source>
        <dbReference type="Proteomes" id="UP000001357"/>
    </source>
</evidence>
<keyword evidence="4" id="KW-0256">Endoplasmic reticulum</keyword>
<dbReference type="InParanoid" id="A9UVH9"/>
<feature type="transmembrane region" description="Helical" evidence="7">
    <location>
        <begin position="126"/>
        <end position="146"/>
    </location>
</feature>
<feature type="non-terminal residue" evidence="8">
    <location>
        <position position="165"/>
    </location>
</feature>
<keyword evidence="6 7" id="KW-0472">Membrane</keyword>
<dbReference type="Proteomes" id="UP000001357">
    <property type="component" value="Unassembled WGS sequence"/>
</dbReference>
<evidence type="ECO:0000256" key="1">
    <source>
        <dbReference type="ARBA" id="ARBA00004477"/>
    </source>
</evidence>
<feature type="transmembrane region" description="Helical" evidence="7">
    <location>
        <begin position="95"/>
        <end position="120"/>
    </location>
</feature>
<gene>
    <name evidence="8" type="ORF">MONBRDRAFT_6970</name>
</gene>
<dbReference type="GeneID" id="5890003"/>
<evidence type="ECO:0000256" key="5">
    <source>
        <dbReference type="ARBA" id="ARBA00022989"/>
    </source>
</evidence>
<sequence>MASKGRHVAGVDGRDSAFRMNIDDRYKQIKAKKDLLEKLYYVNTLFYLCTAAVAFVTYQELGYPHMNWLIFLGALLPLLGRYASGRNHVLTMSAFSFASSCALAYILYAGIGRVLTVASINGYTDYLIAVIALGIYGVCGHAMYALTARQLVSLMDVRKNKATKQ</sequence>
<dbReference type="AlphaFoldDB" id="A9UVH9"/>
<proteinExistence type="inferred from homology"/>
<dbReference type="InterPro" id="IPR009787">
    <property type="entry name" value="Jagunal"/>
</dbReference>
<protein>
    <submittedName>
        <fullName evidence="8">Uncharacterized protein</fullName>
    </submittedName>
</protein>
<dbReference type="PANTHER" id="PTHR20955">
    <property type="entry name" value="PROTEIN JAGUNAL HOMOLOG 1"/>
    <property type="match status" value="1"/>
</dbReference>
<organism evidence="8 9">
    <name type="scientific">Monosiga brevicollis</name>
    <name type="common">Choanoflagellate</name>
    <dbReference type="NCBI Taxonomy" id="81824"/>
    <lineage>
        <taxon>Eukaryota</taxon>
        <taxon>Choanoflagellata</taxon>
        <taxon>Craspedida</taxon>
        <taxon>Salpingoecidae</taxon>
        <taxon>Monosiga</taxon>
    </lineage>
</organism>
<evidence type="ECO:0000256" key="4">
    <source>
        <dbReference type="ARBA" id="ARBA00022824"/>
    </source>
</evidence>
<keyword evidence="3 7" id="KW-0812">Transmembrane</keyword>
<comment type="similarity">
    <text evidence="2">Belongs to the jagunal family.</text>
</comment>
<dbReference type="PANTHER" id="PTHR20955:SF1">
    <property type="entry name" value="PROTEIN JAGUNAL HOMOLOG 1"/>
    <property type="match status" value="1"/>
</dbReference>
<dbReference type="EMBL" id="CH991547">
    <property type="protein sequence ID" value="EDQ90403.1"/>
    <property type="molecule type" value="Genomic_DNA"/>
</dbReference>
<name>A9UVH9_MONBE</name>
<evidence type="ECO:0000256" key="6">
    <source>
        <dbReference type="ARBA" id="ARBA00023136"/>
    </source>
</evidence>
<feature type="transmembrane region" description="Helical" evidence="7">
    <location>
        <begin position="65"/>
        <end position="83"/>
    </location>
</feature>
<keyword evidence="9" id="KW-1185">Reference proteome</keyword>
<dbReference type="KEGG" id="mbr:MONBRDRAFT_6970"/>
<evidence type="ECO:0000256" key="3">
    <source>
        <dbReference type="ARBA" id="ARBA00022692"/>
    </source>
</evidence>
<reference evidence="8 9" key="1">
    <citation type="journal article" date="2008" name="Nature">
        <title>The genome of the choanoflagellate Monosiga brevicollis and the origin of metazoans.</title>
        <authorList>
            <consortium name="JGI Sequencing"/>
            <person name="King N."/>
            <person name="Westbrook M.J."/>
            <person name="Young S.L."/>
            <person name="Kuo A."/>
            <person name="Abedin M."/>
            <person name="Chapman J."/>
            <person name="Fairclough S."/>
            <person name="Hellsten U."/>
            <person name="Isogai Y."/>
            <person name="Letunic I."/>
            <person name="Marr M."/>
            <person name="Pincus D."/>
            <person name="Putnam N."/>
            <person name="Rokas A."/>
            <person name="Wright K.J."/>
            <person name="Zuzow R."/>
            <person name="Dirks W."/>
            <person name="Good M."/>
            <person name="Goodstein D."/>
            <person name="Lemons D."/>
            <person name="Li W."/>
            <person name="Lyons J.B."/>
            <person name="Morris A."/>
            <person name="Nichols S."/>
            <person name="Richter D.J."/>
            <person name="Salamov A."/>
            <person name="Bork P."/>
            <person name="Lim W.A."/>
            <person name="Manning G."/>
            <person name="Miller W.T."/>
            <person name="McGinnis W."/>
            <person name="Shapiro H."/>
            <person name="Tjian R."/>
            <person name="Grigoriev I.V."/>
            <person name="Rokhsar D."/>
        </authorList>
    </citation>
    <scope>NUCLEOTIDE SEQUENCE [LARGE SCALE GENOMIC DNA]</scope>
    <source>
        <strain evidence="9">MX1 / ATCC 50154</strain>
    </source>
</reference>
<dbReference type="GO" id="GO:0005789">
    <property type="term" value="C:endoplasmic reticulum membrane"/>
    <property type="evidence" value="ECO:0000318"/>
    <property type="project" value="GO_Central"/>
</dbReference>